<dbReference type="EMBL" id="BAABBQ010000001">
    <property type="protein sequence ID" value="GAA4019284.1"/>
    <property type="molecule type" value="Genomic_DNA"/>
</dbReference>
<dbReference type="RefSeq" id="WP_344707162.1">
    <property type="nucleotide sequence ID" value="NZ_BAABBQ010000001.1"/>
</dbReference>
<reference evidence="2" key="1">
    <citation type="journal article" date="2019" name="Int. J. Syst. Evol. Microbiol.">
        <title>The Global Catalogue of Microorganisms (GCM) 10K type strain sequencing project: providing services to taxonomists for standard genome sequencing and annotation.</title>
        <authorList>
            <consortium name="The Broad Institute Genomics Platform"/>
            <consortium name="The Broad Institute Genome Sequencing Center for Infectious Disease"/>
            <person name="Wu L."/>
            <person name="Ma J."/>
        </authorList>
    </citation>
    <scope>NUCLEOTIDE SEQUENCE [LARGE SCALE GENOMIC DNA]</scope>
    <source>
        <strain evidence="2">JCM 17563</strain>
    </source>
</reference>
<evidence type="ECO:0000313" key="1">
    <source>
        <dbReference type="EMBL" id="GAA4019284.1"/>
    </source>
</evidence>
<keyword evidence="2" id="KW-1185">Reference proteome</keyword>
<name>A0ABP7T0L2_9SPHN</name>
<evidence type="ECO:0000313" key="2">
    <source>
        <dbReference type="Proteomes" id="UP001500235"/>
    </source>
</evidence>
<accession>A0ABP7T0L2</accession>
<gene>
    <name evidence="1" type="ORF">GCM10022280_18870</name>
</gene>
<sequence>MNVTETDVAVAASFYPILVACARQTPPRLVTYGELISIAKAQFPTVNAVQSAIPVSVGRRLDVVRLFLSKEGLPDLTSLVVNGSTGEVGDAFGSDPETARAAVAGFDWSSVETEFNLHLTGLRKQAVQRSRPKLSRDAAKKLMADYYREHQRALPKQISTKREDLIKMIEDGVLPEEAFQRAAAQG</sequence>
<dbReference type="Proteomes" id="UP001500235">
    <property type="component" value="Unassembled WGS sequence"/>
</dbReference>
<organism evidence="1 2">
    <name type="scientific">Sphingomonas swuensis</name>
    <dbReference type="NCBI Taxonomy" id="977800"/>
    <lineage>
        <taxon>Bacteria</taxon>
        <taxon>Pseudomonadati</taxon>
        <taxon>Pseudomonadota</taxon>
        <taxon>Alphaproteobacteria</taxon>
        <taxon>Sphingomonadales</taxon>
        <taxon>Sphingomonadaceae</taxon>
        <taxon>Sphingomonas</taxon>
    </lineage>
</organism>
<proteinExistence type="predicted"/>
<protein>
    <submittedName>
        <fullName evidence="1">Uncharacterized protein</fullName>
    </submittedName>
</protein>
<comment type="caution">
    <text evidence="1">The sequence shown here is derived from an EMBL/GenBank/DDBJ whole genome shotgun (WGS) entry which is preliminary data.</text>
</comment>